<evidence type="ECO:0000259" key="7">
    <source>
        <dbReference type="Pfam" id="PF07992"/>
    </source>
</evidence>
<evidence type="ECO:0000256" key="3">
    <source>
        <dbReference type="ARBA" id="ARBA00022630"/>
    </source>
</evidence>
<dbReference type="PRINTS" id="PR00368">
    <property type="entry name" value="FADPNR"/>
</dbReference>
<keyword evidence="5" id="KW-0812">Transmembrane</keyword>
<dbReference type="InterPro" id="IPR041854">
    <property type="entry name" value="BFD-like_2Fe2S-bd_dom_sf"/>
</dbReference>
<keyword evidence="3" id="KW-0285">Flavoprotein</keyword>
<feature type="transmembrane region" description="Helical" evidence="5">
    <location>
        <begin position="513"/>
        <end position="532"/>
    </location>
</feature>
<dbReference type="Gene3D" id="3.50.50.60">
    <property type="entry name" value="FAD/NAD(P)-binding domain"/>
    <property type="match status" value="2"/>
</dbReference>
<gene>
    <name evidence="8" type="ORF">HLV39_06630</name>
</gene>
<dbReference type="Pfam" id="PF07992">
    <property type="entry name" value="Pyr_redox_2"/>
    <property type="match status" value="1"/>
</dbReference>
<feature type="transmembrane region" description="Helical" evidence="5">
    <location>
        <begin position="473"/>
        <end position="493"/>
    </location>
</feature>
<dbReference type="Proteomes" id="UP000536442">
    <property type="component" value="Unassembled WGS sequence"/>
</dbReference>
<evidence type="ECO:0000256" key="2">
    <source>
        <dbReference type="ARBA" id="ARBA00006442"/>
    </source>
</evidence>
<feature type="domain" description="BFD-like [2Fe-2S]-binding" evidence="6">
    <location>
        <begin position="414"/>
        <end position="458"/>
    </location>
</feature>
<dbReference type="PANTHER" id="PTHR43429:SF3">
    <property type="entry name" value="NITRITE REDUCTASE [NAD(P)H]"/>
    <property type="match status" value="1"/>
</dbReference>
<dbReference type="InterPro" id="IPR007419">
    <property type="entry name" value="BFD-like_2Fe2S-bd_dom"/>
</dbReference>
<dbReference type="PRINTS" id="PR00411">
    <property type="entry name" value="PNDRDTASEI"/>
</dbReference>
<proteinExistence type="inferred from homology"/>
<dbReference type="Pfam" id="PF04324">
    <property type="entry name" value="Fer2_BFD"/>
    <property type="match status" value="1"/>
</dbReference>
<keyword evidence="9" id="KW-1185">Reference proteome</keyword>
<dbReference type="Gene3D" id="1.10.10.1100">
    <property type="entry name" value="BFD-like [2Fe-2S]-binding domain"/>
    <property type="match status" value="1"/>
</dbReference>
<feature type="domain" description="FAD/NAD(P)-binding" evidence="7">
    <location>
        <begin position="13"/>
        <end position="291"/>
    </location>
</feature>
<feature type="transmembrane region" description="Helical" evidence="5">
    <location>
        <begin position="539"/>
        <end position="561"/>
    </location>
</feature>
<reference evidence="8 9" key="1">
    <citation type="submission" date="2020-03" db="EMBL/GenBank/DDBJ databases">
        <title>Metagenomic, metatranscriptomic, and metabolomic analyses revealed the key microbes and metabolic features during the fermentation of ganjang, Korean traditional soy sauce.</title>
        <authorList>
            <person name="Chun B.H."/>
            <person name="Jeon C.O."/>
        </authorList>
    </citation>
    <scope>NUCLEOTIDE SEQUENCE [LARGE SCALE GENOMIC DNA]</scope>
    <source>
        <strain evidence="8 9">KG14</strain>
    </source>
</reference>
<evidence type="ECO:0000313" key="8">
    <source>
        <dbReference type="EMBL" id="NWN91164.1"/>
    </source>
</evidence>
<protein>
    <submittedName>
        <fullName evidence="8">FAD-dependent oxidoreductase</fullName>
    </submittedName>
</protein>
<name>A0A851HNW8_9GAMM</name>
<comment type="cofactor">
    <cofactor evidence="1">
        <name>FAD</name>
        <dbReference type="ChEBI" id="CHEBI:57692"/>
    </cofactor>
</comment>
<keyword evidence="5" id="KW-1133">Transmembrane helix</keyword>
<dbReference type="PANTHER" id="PTHR43429">
    <property type="entry name" value="PYRIDINE NUCLEOTIDE-DISULFIDE OXIDOREDUCTASE DOMAIN-CONTAINING"/>
    <property type="match status" value="1"/>
</dbReference>
<dbReference type="InterPro" id="IPR023753">
    <property type="entry name" value="FAD/NAD-binding_dom"/>
</dbReference>
<dbReference type="InterPro" id="IPR050260">
    <property type="entry name" value="FAD-bd_OxRdtase"/>
</dbReference>
<evidence type="ECO:0000256" key="1">
    <source>
        <dbReference type="ARBA" id="ARBA00001974"/>
    </source>
</evidence>
<accession>A0A851HNW8</accession>
<feature type="transmembrane region" description="Helical" evidence="5">
    <location>
        <begin position="599"/>
        <end position="617"/>
    </location>
</feature>
<sequence length="619" mass="67838">MPLSDSSLVAMPIIIGAGPAGMRIARQLARYGNVLVLDGDTESPWATEARPQLLTQFQNARAQAGVHASLAVPLAPRIRLLSGRKVVHVDRRRCRVLDDSGQVHKYSQLFMAPGALPIRPELPGSWLGGVQTLYTRRQLDNLLNSLVPNTELLIVGGGLIAVELATLMAKRAVVTLIVRSRLLRRYVDPKLGKRVAGRLEKLGIRILEEAIPKRLLGRHDVTGAELADGRQLAAGRVVLACGSLPDTALARDAGLRVDQGVLVDARMRSLSDARVFAVGDCAQPPWPVMRGNIAQVLHMADLAVAAIRNEPLPSPPEGQYRECRLDDGFRLVVAASHQSIESGALHSHHYRYAGRVVSVTRQHRSIVAFQALLPYVQARRLTELWQGRLELSRWEWGSLQRFVWLPPRRQPDPLVCHCASVRLSAIHAAIAEYGSNPAMVCQATRAGYYCGSCLDDITTLCGNSSWWNRAARWSTVAVILLVVALLGLLPAWSVPDSVLATDFTAYRLMTDSSTREISGYLLTVVVLMTLAIRGDRRRYWWHVCLGSTALLLLPLHSLGGLASGSGFSAGLIGLMLLAALSGALLIVRRRLMWLRSGHLAVTLVLLTATLMHVVFIYQY</sequence>
<dbReference type="AlphaFoldDB" id="A0A851HNW8"/>
<dbReference type="InterPro" id="IPR036188">
    <property type="entry name" value="FAD/NAD-bd_sf"/>
</dbReference>
<dbReference type="GO" id="GO:0016491">
    <property type="term" value="F:oxidoreductase activity"/>
    <property type="evidence" value="ECO:0007669"/>
    <property type="project" value="InterPro"/>
</dbReference>
<dbReference type="SUPFAM" id="SSF51905">
    <property type="entry name" value="FAD/NAD(P)-binding domain"/>
    <property type="match status" value="1"/>
</dbReference>
<feature type="transmembrane region" description="Helical" evidence="5">
    <location>
        <begin position="567"/>
        <end position="587"/>
    </location>
</feature>
<evidence type="ECO:0000313" key="9">
    <source>
        <dbReference type="Proteomes" id="UP000536442"/>
    </source>
</evidence>
<comment type="caution">
    <text evidence="8">The sequence shown here is derived from an EMBL/GenBank/DDBJ whole genome shotgun (WGS) entry which is preliminary data.</text>
</comment>
<keyword evidence="5" id="KW-0472">Membrane</keyword>
<evidence type="ECO:0000259" key="6">
    <source>
        <dbReference type="Pfam" id="PF04324"/>
    </source>
</evidence>
<evidence type="ECO:0000256" key="5">
    <source>
        <dbReference type="SAM" id="Phobius"/>
    </source>
</evidence>
<organism evidence="8 9">
    <name type="scientific">Marinobacter adhaerens</name>
    <dbReference type="NCBI Taxonomy" id="1033846"/>
    <lineage>
        <taxon>Bacteria</taxon>
        <taxon>Pseudomonadati</taxon>
        <taxon>Pseudomonadota</taxon>
        <taxon>Gammaproteobacteria</taxon>
        <taxon>Pseudomonadales</taxon>
        <taxon>Marinobacteraceae</taxon>
        <taxon>Marinobacter</taxon>
    </lineage>
</organism>
<comment type="similarity">
    <text evidence="2">Belongs to the FAD-dependent oxidoreductase family.</text>
</comment>
<keyword evidence="4" id="KW-0274">FAD</keyword>
<evidence type="ECO:0000256" key="4">
    <source>
        <dbReference type="ARBA" id="ARBA00022827"/>
    </source>
</evidence>
<dbReference type="EMBL" id="JABEVQ010000003">
    <property type="protein sequence ID" value="NWN91164.1"/>
    <property type="molecule type" value="Genomic_DNA"/>
</dbReference>